<evidence type="ECO:0000256" key="3">
    <source>
        <dbReference type="ARBA" id="ARBA00023163"/>
    </source>
</evidence>
<dbReference type="InterPro" id="IPR050204">
    <property type="entry name" value="AraC_XylS_family_regulators"/>
</dbReference>
<keyword evidence="1" id="KW-0805">Transcription regulation</keyword>
<dbReference type="PROSITE" id="PS01124">
    <property type="entry name" value="HTH_ARAC_FAMILY_2"/>
    <property type="match status" value="1"/>
</dbReference>
<evidence type="ECO:0000259" key="4">
    <source>
        <dbReference type="PROSITE" id="PS01124"/>
    </source>
</evidence>
<dbReference type="EMBL" id="JAQQFN010000009">
    <property type="protein sequence ID" value="MFL9884097.1"/>
    <property type="molecule type" value="Genomic_DNA"/>
</dbReference>
<gene>
    <name evidence="5" type="ORF">PQR66_13720</name>
</gene>
<protein>
    <submittedName>
        <fullName evidence="5">Helix-turn-helix domain-containing protein</fullName>
    </submittedName>
</protein>
<dbReference type="PANTHER" id="PTHR46796:SF12">
    <property type="entry name" value="HTH-TYPE DNA-BINDING TRANSCRIPTIONAL ACTIVATOR EUTR"/>
    <property type="match status" value="1"/>
</dbReference>
<dbReference type="InterPro" id="IPR018060">
    <property type="entry name" value="HTH_AraC"/>
</dbReference>
<dbReference type="Pfam" id="PF12833">
    <property type="entry name" value="HTH_18"/>
    <property type="match status" value="1"/>
</dbReference>
<comment type="caution">
    <text evidence="5">The sequence shown here is derived from an EMBL/GenBank/DDBJ whole genome shotgun (WGS) entry which is preliminary data.</text>
</comment>
<evidence type="ECO:0000256" key="2">
    <source>
        <dbReference type="ARBA" id="ARBA00023125"/>
    </source>
</evidence>
<proteinExistence type="predicted"/>
<dbReference type="Proteomes" id="UP001629249">
    <property type="component" value="Unassembled WGS sequence"/>
</dbReference>
<keyword evidence="3" id="KW-0804">Transcription</keyword>
<reference evidence="5 6" key="1">
    <citation type="journal article" date="2024" name="Chem. Sci.">
        <title>Discovery of megapolipeptins by genome mining of a Burkholderiales bacteria collection.</title>
        <authorList>
            <person name="Paulo B.S."/>
            <person name="Recchia M.J.J."/>
            <person name="Lee S."/>
            <person name="Fergusson C.H."/>
            <person name="Romanowski S.B."/>
            <person name="Hernandez A."/>
            <person name="Krull N."/>
            <person name="Liu D.Y."/>
            <person name="Cavanagh H."/>
            <person name="Bos A."/>
            <person name="Gray C.A."/>
            <person name="Murphy B.T."/>
            <person name="Linington R.G."/>
            <person name="Eustaquio A.S."/>
        </authorList>
    </citation>
    <scope>NUCLEOTIDE SEQUENCE [LARGE SCALE GENOMIC DNA]</scope>
    <source>
        <strain evidence="5 6">RL16-012-BIC-B</strain>
    </source>
</reference>
<accession>A0ABW8ZM81</accession>
<evidence type="ECO:0000313" key="6">
    <source>
        <dbReference type="Proteomes" id="UP001629249"/>
    </source>
</evidence>
<feature type="domain" description="HTH araC/xylS-type" evidence="4">
    <location>
        <begin position="23"/>
        <end position="94"/>
    </location>
</feature>
<dbReference type="SMART" id="SM00342">
    <property type="entry name" value="HTH_ARAC"/>
    <property type="match status" value="1"/>
</dbReference>
<evidence type="ECO:0000256" key="1">
    <source>
        <dbReference type="ARBA" id="ARBA00023015"/>
    </source>
</evidence>
<keyword evidence="2" id="KW-0238">DNA-binding</keyword>
<dbReference type="Gene3D" id="1.10.10.60">
    <property type="entry name" value="Homeodomain-like"/>
    <property type="match status" value="1"/>
</dbReference>
<sequence>MTFPSAASEPDALMTYRFRAPRRRRFPTVLASTPGSYLRAIRLNGVRRNLVSTQGGAPRTVQSVAADWGFWHLSQFATDYRKLFGKRPSESLREALVIQ</sequence>
<dbReference type="PANTHER" id="PTHR46796">
    <property type="entry name" value="HTH-TYPE TRANSCRIPTIONAL ACTIVATOR RHAS-RELATED"/>
    <property type="match status" value="1"/>
</dbReference>
<evidence type="ECO:0000313" key="5">
    <source>
        <dbReference type="EMBL" id="MFL9884097.1"/>
    </source>
</evidence>
<organism evidence="5 6">
    <name type="scientific">Paraburkholderia agricolaris</name>
    <dbReference type="NCBI Taxonomy" id="2152888"/>
    <lineage>
        <taxon>Bacteria</taxon>
        <taxon>Pseudomonadati</taxon>
        <taxon>Pseudomonadota</taxon>
        <taxon>Betaproteobacteria</taxon>
        <taxon>Burkholderiales</taxon>
        <taxon>Burkholderiaceae</taxon>
        <taxon>Paraburkholderia</taxon>
    </lineage>
</organism>
<name>A0ABW8ZM81_9BURK</name>
<keyword evidence="6" id="KW-1185">Reference proteome</keyword>